<proteinExistence type="predicted"/>
<protein>
    <recommendedName>
        <fullName evidence="4">TPM domain-containing protein</fullName>
    </recommendedName>
</protein>
<dbReference type="KEGG" id="sgv:B1H19_24885"/>
<reference evidence="2 3" key="1">
    <citation type="submission" date="2017-04" db="EMBL/GenBank/DDBJ databases">
        <title>Complete Genome Sequence of Streptomyces gilvosporeus F607, a Capable Producer of Natamycin.</title>
        <authorList>
            <person name="Zong G."/>
            <person name="Zhong C."/>
            <person name="Fu J."/>
            <person name="Qin R."/>
            <person name="Cao G."/>
        </authorList>
    </citation>
    <scope>NUCLEOTIDE SEQUENCE [LARGE SCALE GENOMIC DNA]</scope>
    <source>
        <strain evidence="2 3">F607</strain>
    </source>
</reference>
<dbReference type="STRING" id="553510.B1H19_24885"/>
<feature type="transmembrane region" description="Helical" evidence="1">
    <location>
        <begin position="203"/>
        <end position="221"/>
    </location>
</feature>
<organism evidence="2 3">
    <name type="scientific">Streptomyces gilvosporeus</name>
    <dbReference type="NCBI Taxonomy" id="553510"/>
    <lineage>
        <taxon>Bacteria</taxon>
        <taxon>Bacillati</taxon>
        <taxon>Actinomycetota</taxon>
        <taxon>Actinomycetes</taxon>
        <taxon>Kitasatosporales</taxon>
        <taxon>Streptomycetaceae</taxon>
        <taxon>Streptomyces</taxon>
    </lineage>
</organism>
<evidence type="ECO:0000256" key="1">
    <source>
        <dbReference type="SAM" id="Phobius"/>
    </source>
</evidence>
<evidence type="ECO:0000313" key="2">
    <source>
        <dbReference type="EMBL" id="ARF56975.1"/>
    </source>
</evidence>
<keyword evidence="1" id="KW-0472">Membrane</keyword>
<feature type="transmembrane region" description="Helical" evidence="1">
    <location>
        <begin position="233"/>
        <end position="253"/>
    </location>
</feature>
<feature type="transmembrane region" description="Helical" evidence="1">
    <location>
        <begin position="441"/>
        <end position="462"/>
    </location>
</feature>
<keyword evidence="1" id="KW-0812">Transmembrane</keyword>
<dbReference type="AlphaFoldDB" id="A0A1V0TVJ2"/>
<evidence type="ECO:0008006" key="4">
    <source>
        <dbReference type="Google" id="ProtNLM"/>
    </source>
</evidence>
<evidence type="ECO:0000313" key="3">
    <source>
        <dbReference type="Proteomes" id="UP000192726"/>
    </source>
</evidence>
<keyword evidence="3" id="KW-1185">Reference proteome</keyword>
<keyword evidence="1" id="KW-1133">Transmembrane helix</keyword>
<dbReference type="Proteomes" id="UP000192726">
    <property type="component" value="Chromosome"/>
</dbReference>
<accession>A0A1V0TVJ2</accession>
<name>A0A1V0TVJ2_9ACTN</name>
<gene>
    <name evidence="2" type="ORF">B1H19_24885</name>
</gene>
<sequence length="647" mass="68730">MNERGGGAVRRIGWVLVAGWLAVLSTAGVGHAASAGGDAPTRTAYLAERLRENPVYVTDQLPRAVPRSTAPEFAEEARRLGVPTYVIVLPSEVDMGSDALLAGVHDRLGRKGLYVSLDESGLTDVQTYGVSVPGAQDARRTTMYESPYDATAHEEFRYFVDVLKSGQAAQRAKAAEKEYGGAYPAHEPANWHTTQTDREDQSFGTGVVVAGVPLLALLVTVSLRRHRDTRRRTVAVAALALSGVLAFTASQIFDDTTTGDGSYPTVADMRARIDRVAAGLRRDPLYVDPESPPVLDAAARARLRKRLGALHLPVVIAALPTPMDDESRGSADLLAKSLHDRLHRSALIVLADPASGMIDTFNYGARIDGGYLFDRPHDLSYAESSARPGADLGSRLDKLLGYVAKTPPAKPNSEVAPTPAPDPKQDLTLPGLFTGDFKPGLFIGTVLAALLFGLVAAVAALVRRIRRRGGHQADAPDRPSQSWLRQTAARELDALGKAVDPAGAPSAKQERRAWECLDAAVLLLDGDSDARIDADASPADLVCAIVLARAGLAAARDALPTQHVCHRNPLHGPARKVRPAGRKGRVSPVCEACRATPGTVLRLRPTASSGSGSAVPYPTLPGPLAVLGDGAGIDQLTREIREHYGVH</sequence>
<dbReference type="EMBL" id="CP020569">
    <property type="protein sequence ID" value="ARF56975.1"/>
    <property type="molecule type" value="Genomic_DNA"/>
</dbReference>